<protein>
    <recommendedName>
        <fullName evidence="1">JmjC domain-containing protein</fullName>
    </recommendedName>
</protein>
<dbReference type="SUPFAM" id="SSF51197">
    <property type="entry name" value="Clavaminate synthase-like"/>
    <property type="match status" value="1"/>
</dbReference>
<feature type="domain" description="JmjC" evidence="1">
    <location>
        <begin position="105"/>
        <end position="260"/>
    </location>
</feature>
<dbReference type="InterPro" id="IPR003347">
    <property type="entry name" value="JmjC_dom"/>
</dbReference>
<dbReference type="PROSITE" id="PS51184">
    <property type="entry name" value="JMJC"/>
    <property type="match status" value="1"/>
</dbReference>
<evidence type="ECO:0000259" key="1">
    <source>
        <dbReference type="PROSITE" id="PS51184"/>
    </source>
</evidence>
<name>A0A243RRW0_9ACTN</name>
<evidence type="ECO:0000313" key="2">
    <source>
        <dbReference type="EMBL" id="OUC97741.1"/>
    </source>
</evidence>
<dbReference type="Pfam" id="PF08007">
    <property type="entry name" value="JmjC_2"/>
    <property type="match status" value="1"/>
</dbReference>
<dbReference type="RefSeq" id="WP_086570552.1">
    <property type="nucleotide sequence ID" value="NZ_NGFP01000032.1"/>
</dbReference>
<keyword evidence="3" id="KW-1185">Reference proteome</keyword>
<gene>
    <name evidence="2" type="ORF">CA984_10035</name>
</gene>
<evidence type="ECO:0000313" key="3">
    <source>
        <dbReference type="Proteomes" id="UP000194761"/>
    </source>
</evidence>
<reference evidence="2 3" key="1">
    <citation type="submission" date="2017-05" db="EMBL/GenBank/DDBJ databases">
        <title>Biotechnological potential of actinobacteria isolated from South African environments.</title>
        <authorList>
            <person name="Le Roes-Hill M."/>
            <person name="Prins A."/>
            <person name="Durrell K.A."/>
        </authorList>
    </citation>
    <scope>NUCLEOTIDE SEQUENCE [LARGE SCALE GENOMIC DNA]</scope>
    <source>
        <strain evidence="2">M26</strain>
    </source>
</reference>
<comment type="caution">
    <text evidence="2">The sequence shown here is derived from an EMBL/GenBank/DDBJ whole genome shotgun (WGS) entry which is preliminary data.</text>
</comment>
<accession>A0A243RRW0</accession>
<dbReference type="AlphaFoldDB" id="A0A243RRW0"/>
<proteinExistence type="predicted"/>
<organism evidence="2 3">
    <name type="scientific">Streptosporangium minutum</name>
    <dbReference type="NCBI Taxonomy" id="569862"/>
    <lineage>
        <taxon>Bacteria</taxon>
        <taxon>Bacillati</taxon>
        <taxon>Actinomycetota</taxon>
        <taxon>Actinomycetes</taxon>
        <taxon>Streptosporangiales</taxon>
        <taxon>Streptosporangiaceae</taxon>
        <taxon>Streptosporangium</taxon>
    </lineage>
</organism>
<sequence length="410" mass="43650">MTGHTTAVPVVDFDRLPADWGHGPCILRGLDGVDAVDTYGILCRIGAAVRDGTCRRPDDVKVFTVPQVAAELGEYLPGPGESEFGPYARRVSQSLDVGWSVVANSAQSQSTDLYRFARDVFIRLRGTERGLPAGISDCFIVAGSYASGPTRIHKDTADVFLYVAEGVKTMLLWPFETLAGQAPDDCDPGHEYVALGIGADAVDTPPLRLTGGPGDVLYWPASYWHCGESDGQPSLSLHLATHNFRDMGPVWAGAFTRAGLGAQAPRWSTTERELAADALTFGRTAAAAATSAVHQWSVTRHSTANFEILPDFPRRTPPDWQQAAGVRAAQRTPVSWVPDAADPNTIIVAVNGRSFRIAARQPSVSLLSALDNLAEGAILSLDAWRGTDGLPADVVTILDVAYVAGAVDAS</sequence>
<dbReference type="Gene3D" id="2.60.120.650">
    <property type="entry name" value="Cupin"/>
    <property type="match status" value="1"/>
</dbReference>
<dbReference type="EMBL" id="NGFP01000032">
    <property type="protein sequence ID" value="OUC97741.1"/>
    <property type="molecule type" value="Genomic_DNA"/>
</dbReference>
<dbReference type="Proteomes" id="UP000194761">
    <property type="component" value="Unassembled WGS sequence"/>
</dbReference>